<dbReference type="PANTHER" id="PTHR10742">
    <property type="entry name" value="FLAVIN MONOAMINE OXIDASE"/>
    <property type="match status" value="1"/>
</dbReference>
<dbReference type="Pfam" id="PF01593">
    <property type="entry name" value="Amino_oxidase"/>
    <property type="match status" value="2"/>
</dbReference>
<dbReference type="InterPro" id="IPR050281">
    <property type="entry name" value="Flavin_monoamine_oxidase"/>
</dbReference>
<keyword evidence="5" id="KW-1185">Reference proteome</keyword>
<dbReference type="RefSeq" id="WP_286277318.1">
    <property type="nucleotide sequence ID" value="NZ_AP027731.1"/>
</dbReference>
<sequence>MFFAGEATSDDQSATVPGALESGVRVAAEVEAATGGPERIAIIGAGAAGATAANRLAGYGHTVIVLEARDRVGGRIASRAAEGWPVPVELGASWVRGERVESLVATLDFLGVDVADVSAAPLLVAADGTPASADDLGKRVVADAVSWAAGRPEDVPLSIALNDSGAGNVSADGDPSPLDRLDAYLRTDVALPLGATPEELSSWYAPADLAATSGSIVLGGFDTVVANLLEDLDVRLSSAVTAVSHSDSGVSLRLATGEGVSVDRVVVTVPLGVLKHQGITFDPALPFPQRAAIADLGFGSADAVWLRFDEAFWETDAVVWTVLGGTGVIRDWVNLLPLTGEPILVGLVGAAAADALAKLDDDAVIAAAQESLAPFAAAG</sequence>
<evidence type="ECO:0000313" key="4">
    <source>
        <dbReference type="EMBL" id="BDZ47405.1"/>
    </source>
</evidence>
<feature type="domain" description="Amine oxidase" evidence="3">
    <location>
        <begin position="208"/>
        <end position="374"/>
    </location>
</feature>
<dbReference type="SUPFAM" id="SSF54373">
    <property type="entry name" value="FAD-linked reductases, C-terminal domain"/>
    <property type="match status" value="1"/>
</dbReference>
<dbReference type="InterPro" id="IPR002937">
    <property type="entry name" value="Amino_oxidase"/>
</dbReference>
<evidence type="ECO:0000256" key="1">
    <source>
        <dbReference type="ARBA" id="ARBA00005995"/>
    </source>
</evidence>
<dbReference type="SUPFAM" id="SSF51905">
    <property type="entry name" value="FAD/NAD(P)-binding domain"/>
    <property type="match status" value="1"/>
</dbReference>
<accession>A0ABM8GGB5</accession>
<dbReference type="Pfam" id="PF13450">
    <property type="entry name" value="NAD_binding_8"/>
    <property type="match status" value="1"/>
</dbReference>
<dbReference type="Gene3D" id="3.50.50.60">
    <property type="entry name" value="FAD/NAD(P)-binding domain"/>
    <property type="match status" value="1"/>
</dbReference>
<evidence type="ECO:0000313" key="5">
    <source>
        <dbReference type="Proteomes" id="UP001321498"/>
    </source>
</evidence>
<gene>
    <name evidence="4" type="ORF">GCM10025866_33140</name>
</gene>
<organism evidence="4 5">
    <name type="scientific">Naasia aerilata</name>
    <dbReference type="NCBI Taxonomy" id="1162966"/>
    <lineage>
        <taxon>Bacteria</taxon>
        <taxon>Bacillati</taxon>
        <taxon>Actinomycetota</taxon>
        <taxon>Actinomycetes</taxon>
        <taxon>Micrococcales</taxon>
        <taxon>Microbacteriaceae</taxon>
        <taxon>Naasia</taxon>
    </lineage>
</organism>
<dbReference type="EMBL" id="AP027731">
    <property type="protein sequence ID" value="BDZ47405.1"/>
    <property type="molecule type" value="Genomic_DNA"/>
</dbReference>
<evidence type="ECO:0000259" key="3">
    <source>
        <dbReference type="Pfam" id="PF01593"/>
    </source>
</evidence>
<dbReference type="InterPro" id="IPR036188">
    <property type="entry name" value="FAD/NAD-bd_sf"/>
</dbReference>
<reference evidence="5" key="1">
    <citation type="journal article" date="2019" name="Int. J. Syst. Evol. Microbiol.">
        <title>The Global Catalogue of Microorganisms (GCM) 10K type strain sequencing project: providing services to taxonomists for standard genome sequencing and annotation.</title>
        <authorList>
            <consortium name="The Broad Institute Genomics Platform"/>
            <consortium name="The Broad Institute Genome Sequencing Center for Infectious Disease"/>
            <person name="Wu L."/>
            <person name="Ma J."/>
        </authorList>
    </citation>
    <scope>NUCLEOTIDE SEQUENCE [LARGE SCALE GENOMIC DNA]</scope>
    <source>
        <strain evidence="5">NBRC 108725</strain>
    </source>
</reference>
<evidence type="ECO:0000256" key="2">
    <source>
        <dbReference type="ARBA" id="ARBA00023002"/>
    </source>
</evidence>
<keyword evidence="2" id="KW-0560">Oxidoreductase</keyword>
<feature type="domain" description="Amine oxidase" evidence="3">
    <location>
        <begin position="1"/>
        <end position="30"/>
    </location>
</feature>
<dbReference type="PANTHER" id="PTHR10742:SF386">
    <property type="entry name" value="LYSINE-SPECIFIC HISTONE DEMETHYLASE 1A"/>
    <property type="match status" value="1"/>
</dbReference>
<proteinExistence type="inferred from homology"/>
<comment type="similarity">
    <text evidence="1">Belongs to the flavin monoamine oxidase family.</text>
</comment>
<name>A0ABM8GGB5_9MICO</name>
<dbReference type="Proteomes" id="UP001321498">
    <property type="component" value="Chromosome"/>
</dbReference>
<dbReference type="Gene3D" id="1.10.10.1620">
    <property type="match status" value="1"/>
</dbReference>
<protein>
    <recommendedName>
        <fullName evidence="3">Amine oxidase domain-containing protein</fullName>
    </recommendedName>
</protein>